<gene>
    <name evidence="1" type="ORF">EVAR_30589_1</name>
</gene>
<comment type="caution">
    <text evidence="1">The sequence shown here is derived from an EMBL/GenBank/DDBJ whole genome shotgun (WGS) entry which is preliminary data.</text>
</comment>
<dbReference type="Proteomes" id="UP000299102">
    <property type="component" value="Unassembled WGS sequence"/>
</dbReference>
<reference evidence="1 2" key="1">
    <citation type="journal article" date="2019" name="Commun. Biol.">
        <title>The bagworm genome reveals a unique fibroin gene that provides high tensile strength.</title>
        <authorList>
            <person name="Kono N."/>
            <person name="Nakamura H."/>
            <person name="Ohtoshi R."/>
            <person name="Tomita M."/>
            <person name="Numata K."/>
            <person name="Arakawa K."/>
        </authorList>
    </citation>
    <scope>NUCLEOTIDE SEQUENCE [LARGE SCALE GENOMIC DNA]</scope>
</reference>
<evidence type="ECO:0000313" key="2">
    <source>
        <dbReference type="Proteomes" id="UP000299102"/>
    </source>
</evidence>
<dbReference type="EMBL" id="BGZK01000503">
    <property type="protein sequence ID" value="GBP47501.1"/>
    <property type="molecule type" value="Genomic_DNA"/>
</dbReference>
<proteinExistence type="predicted"/>
<protein>
    <submittedName>
        <fullName evidence="1">Uncharacterized protein</fullName>
    </submittedName>
</protein>
<keyword evidence="2" id="KW-1185">Reference proteome</keyword>
<sequence>MSILKVVRNAEVADLAVKFRRAEHGVNCLKIILENHEDASENFFDIATIRPNPLLVLAISYEPPPSHHFCRRPRNILSDPHDDLTVELEKFLEVNRMGTHRAVTLQRHLHAGLDASDEGVKAVGLRDSSYKLFRSSIPTVTCEANTAMNKSQHRSAVHYFVHTLQESVLRGDCEENPKYGLTRRY</sequence>
<accession>A0A4C1W8W9</accession>
<organism evidence="1 2">
    <name type="scientific">Eumeta variegata</name>
    <name type="common">Bagworm moth</name>
    <name type="synonym">Eumeta japonica</name>
    <dbReference type="NCBI Taxonomy" id="151549"/>
    <lineage>
        <taxon>Eukaryota</taxon>
        <taxon>Metazoa</taxon>
        <taxon>Ecdysozoa</taxon>
        <taxon>Arthropoda</taxon>
        <taxon>Hexapoda</taxon>
        <taxon>Insecta</taxon>
        <taxon>Pterygota</taxon>
        <taxon>Neoptera</taxon>
        <taxon>Endopterygota</taxon>
        <taxon>Lepidoptera</taxon>
        <taxon>Glossata</taxon>
        <taxon>Ditrysia</taxon>
        <taxon>Tineoidea</taxon>
        <taxon>Psychidae</taxon>
        <taxon>Oiketicinae</taxon>
        <taxon>Eumeta</taxon>
    </lineage>
</organism>
<dbReference type="OrthoDB" id="10050074at2759"/>
<evidence type="ECO:0000313" key="1">
    <source>
        <dbReference type="EMBL" id="GBP47501.1"/>
    </source>
</evidence>
<name>A0A4C1W8W9_EUMVA</name>
<dbReference type="AlphaFoldDB" id="A0A4C1W8W9"/>